<feature type="compositionally biased region" description="Basic residues" evidence="1">
    <location>
        <begin position="300"/>
        <end position="310"/>
    </location>
</feature>
<accession>A0A9P7NE93</accession>
<feature type="region of interest" description="Disordered" evidence="1">
    <location>
        <begin position="82"/>
        <end position="104"/>
    </location>
</feature>
<gene>
    <name evidence="2" type="ORF">E4U43_005677</name>
</gene>
<dbReference type="Proteomes" id="UP000748025">
    <property type="component" value="Unassembled WGS sequence"/>
</dbReference>
<feature type="compositionally biased region" description="Basic and acidic residues" evidence="1">
    <location>
        <begin position="524"/>
        <end position="533"/>
    </location>
</feature>
<feature type="compositionally biased region" description="Low complexity" evidence="1">
    <location>
        <begin position="382"/>
        <end position="391"/>
    </location>
</feature>
<proteinExistence type="predicted"/>
<dbReference type="OrthoDB" id="5417386at2759"/>
<feature type="region of interest" description="Disordered" evidence="1">
    <location>
        <begin position="689"/>
        <end position="713"/>
    </location>
</feature>
<feature type="region of interest" description="Disordered" evidence="1">
    <location>
        <begin position="516"/>
        <end position="587"/>
    </location>
</feature>
<sequence>MRVSVDFELPRDQNRPSTSISVDQCVRKMAAMARSFSRRQRHTAAPAATTTTTVAATSCDGAAPALTPLIFSPFTLHHRSRSSVERPSLPSEKTCTHPRPSSQLQTVHSNVYAGDLHDTMLPGEKIRGQQQMRDGVAALVDFLKNHPPPPHNFMSIPYQDTEDDENGRGRWSKIKSMAMRSKSMPREPQQIQLPDSAVAGVTIDGHRHIAISIPWEAAPFGPEDMRSQYPVFTQNGQRGMPCQGSVRTYKNEKGTVTVLRPVTEADEAGDGSATAWKRSYSPPRTNKGCLHPPSPPSPQCRRHTSTRGRHPPPLPPHKPTRSAGSAPHDYMGPLPTSLDVPAVDDRSAPWHTSRALSRDEGSDEMQIRHKSQQTFQRSAYPARGSSMTASRSTRRRNVPPSIDGATQPQESPPNVPKVALDTVGVDSSFAALDASRCRKTLVRDKKRRDLEAMRHAKGRGDHLPQGDGQILERGEAPQLSVTPAANRSELAGTTSGSGPTLTLSNLMVVMDMQPMLDTEPEPEPEPKTPRTSETRASQASAREMKEEHSMPSMTVKQPNLPTPPTSAHGSPPQEYRASDRTSLTRRREWRAMREKEQRASEAMALAKARAQHLASGDGPYYEHGARSTHADTEALRLYEAYREQCLRDMERRLRRLERNGDMWLQALRPVLQNMDKSWATDNDHRLDDARDWASDGDTPAGGAHRTSGDAHPRSLLRSLSLSQSRLGESHNDGDWSDDVNGIDTIETLMRELAGGTERWQRTGTSGGKWVGYG</sequence>
<dbReference type="EMBL" id="SRPW01000379">
    <property type="protein sequence ID" value="KAG6015127.1"/>
    <property type="molecule type" value="Genomic_DNA"/>
</dbReference>
<feature type="compositionally biased region" description="Low complexity" evidence="1">
    <location>
        <begin position="490"/>
        <end position="501"/>
    </location>
</feature>
<name>A0A9P7NE93_9HYPO</name>
<organism evidence="2 3">
    <name type="scientific">Claviceps pusilla</name>
    <dbReference type="NCBI Taxonomy" id="123648"/>
    <lineage>
        <taxon>Eukaryota</taxon>
        <taxon>Fungi</taxon>
        <taxon>Dikarya</taxon>
        <taxon>Ascomycota</taxon>
        <taxon>Pezizomycotina</taxon>
        <taxon>Sordariomycetes</taxon>
        <taxon>Hypocreomycetidae</taxon>
        <taxon>Hypocreales</taxon>
        <taxon>Clavicipitaceae</taxon>
        <taxon>Claviceps</taxon>
    </lineage>
</organism>
<protein>
    <submittedName>
        <fullName evidence="2">Uncharacterized protein</fullName>
    </submittedName>
</protein>
<feature type="region of interest" description="Disordered" evidence="1">
    <location>
        <begin position="448"/>
        <end position="469"/>
    </location>
</feature>
<feature type="region of interest" description="Disordered" evidence="1">
    <location>
        <begin position="481"/>
        <end position="501"/>
    </location>
</feature>
<keyword evidence="3" id="KW-1185">Reference proteome</keyword>
<reference evidence="2" key="1">
    <citation type="journal article" date="2020" name="bioRxiv">
        <title>Whole genome comparisons of ergot fungi reveals the divergence and evolution of species within the genus Claviceps are the result of varying mechanisms driving genome evolution and host range expansion.</title>
        <authorList>
            <person name="Wyka S.A."/>
            <person name="Mondo S.J."/>
            <person name="Liu M."/>
            <person name="Dettman J."/>
            <person name="Nalam V."/>
            <person name="Broders K.D."/>
        </authorList>
    </citation>
    <scope>NUCLEOTIDE SEQUENCE</scope>
    <source>
        <strain evidence="2">CCC 602</strain>
    </source>
</reference>
<comment type="caution">
    <text evidence="2">The sequence shown here is derived from an EMBL/GenBank/DDBJ whole genome shotgun (WGS) entry which is preliminary data.</text>
</comment>
<evidence type="ECO:0000313" key="2">
    <source>
        <dbReference type="EMBL" id="KAG6015127.1"/>
    </source>
</evidence>
<evidence type="ECO:0000256" key="1">
    <source>
        <dbReference type="SAM" id="MobiDB-lite"/>
    </source>
</evidence>
<evidence type="ECO:0000313" key="3">
    <source>
        <dbReference type="Proteomes" id="UP000748025"/>
    </source>
</evidence>
<feature type="region of interest" description="Disordered" evidence="1">
    <location>
        <begin position="260"/>
        <end position="415"/>
    </location>
</feature>
<dbReference type="AlphaFoldDB" id="A0A9P7NE93"/>